<gene>
    <name evidence="1" type="ORF">RFI_03090</name>
</gene>
<reference evidence="1 2" key="1">
    <citation type="journal article" date="2013" name="Curr. Biol.">
        <title>The Genome of the Foraminiferan Reticulomyxa filosa.</title>
        <authorList>
            <person name="Glockner G."/>
            <person name="Hulsmann N."/>
            <person name="Schleicher M."/>
            <person name="Noegel A.A."/>
            <person name="Eichinger L."/>
            <person name="Gallinger C."/>
            <person name="Pawlowski J."/>
            <person name="Sierra R."/>
            <person name="Euteneuer U."/>
            <person name="Pillet L."/>
            <person name="Moustafa A."/>
            <person name="Platzer M."/>
            <person name="Groth M."/>
            <person name="Szafranski K."/>
            <person name="Schliwa M."/>
        </authorList>
    </citation>
    <scope>NUCLEOTIDE SEQUENCE [LARGE SCALE GENOMIC DNA]</scope>
</reference>
<proteinExistence type="predicted"/>
<organism evidence="1 2">
    <name type="scientific">Reticulomyxa filosa</name>
    <dbReference type="NCBI Taxonomy" id="46433"/>
    <lineage>
        <taxon>Eukaryota</taxon>
        <taxon>Sar</taxon>
        <taxon>Rhizaria</taxon>
        <taxon>Retaria</taxon>
        <taxon>Foraminifera</taxon>
        <taxon>Monothalamids</taxon>
        <taxon>Reticulomyxidae</taxon>
        <taxon>Reticulomyxa</taxon>
    </lineage>
</organism>
<accession>X6P8M3</accession>
<comment type="caution">
    <text evidence="1">The sequence shown here is derived from an EMBL/GenBank/DDBJ whole genome shotgun (WGS) entry which is preliminary data.</text>
</comment>
<protein>
    <submittedName>
        <fullName evidence="1">Uncharacterized protein</fullName>
    </submittedName>
</protein>
<sequence length="104" mass="12119">MKEKIIINKSEKKEKNITEILIFNFFIGKIIVILREDSNKVKFISFFLCVCLFKKQISSEFLAEVKKHGFNDNINALNMYVQSNYSIAPLLRQSKHMGCINAEE</sequence>
<keyword evidence="2" id="KW-1185">Reference proteome</keyword>
<dbReference type="Proteomes" id="UP000023152">
    <property type="component" value="Unassembled WGS sequence"/>
</dbReference>
<dbReference type="EMBL" id="ASPP01002954">
    <property type="protein sequence ID" value="ETO34002.1"/>
    <property type="molecule type" value="Genomic_DNA"/>
</dbReference>
<evidence type="ECO:0000313" key="1">
    <source>
        <dbReference type="EMBL" id="ETO34002.1"/>
    </source>
</evidence>
<dbReference type="AlphaFoldDB" id="X6P8M3"/>
<evidence type="ECO:0000313" key="2">
    <source>
        <dbReference type="Proteomes" id="UP000023152"/>
    </source>
</evidence>
<name>X6P8M3_RETFI</name>